<keyword evidence="1" id="KW-0413">Isomerase</keyword>
<sequence>MRQLIIAGNWKMHKDAQSTEDFCNALAQYLVTHKQMRVLPLIAPAYPFLEKALKILNGLPVEVAAQDVSYHLEGAYTGEVSANQLSSLGLHYCIVGHSERRQYHSETDAMVRDKQLRLREQSMIPIVCLGETLSQRQAGKTQEVILSQLNGCFEGIELQTGKDVIIAYEPVWAIGTGLTATANQAQEAHLLIRNWLKEHYSEEIAQNVHILYGGSIKPENIYGLISEPDIDGGLIGGASLKIEDFCKMIDIAVDLINSGSK</sequence>
<reference evidence="1" key="1">
    <citation type="submission" date="2019-03" db="EMBL/GenBank/DDBJ databases">
        <title>Candidatus Syntrophosphaera thermopropionivorans: a novel player in syntrophic propionate oxidation during anaerobic digestion.</title>
        <authorList>
            <person name="Dyksma S."/>
        </authorList>
    </citation>
    <scope>NUCLEOTIDE SEQUENCE</scope>
    <source>
        <strain evidence="1">W5</strain>
    </source>
</reference>
<gene>
    <name evidence="1" type="ORF">E0946_03330</name>
</gene>
<organism evidence="1 2">
    <name type="scientific">Candidatus Syntrophosphaera thermopropionivorans</name>
    <dbReference type="NCBI Taxonomy" id="2593015"/>
    <lineage>
        <taxon>Bacteria</taxon>
        <taxon>Pseudomonadati</taxon>
        <taxon>Candidatus Cloacimonadota</taxon>
        <taxon>Candidatus Cloacimonadia</taxon>
        <taxon>Candidatus Cloacimonadales</taxon>
        <taxon>Candidatus Cloacimonadaceae</taxon>
        <taxon>Candidatus Syntrophosphaera</taxon>
    </lineage>
</organism>
<keyword evidence="2" id="KW-1185">Reference proteome</keyword>
<accession>A0AC61QJP8</accession>
<name>A0AC61QJP8_9BACT</name>
<proteinExistence type="predicted"/>
<comment type="caution">
    <text evidence="1">The sequence shown here is derived from an EMBL/GenBank/DDBJ whole genome shotgun (WGS) entry which is preliminary data.</text>
</comment>
<evidence type="ECO:0000313" key="1">
    <source>
        <dbReference type="EMBL" id="TDF73405.1"/>
    </source>
</evidence>
<evidence type="ECO:0000313" key="2">
    <source>
        <dbReference type="Proteomes" id="UP000294588"/>
    </source>
</evidence>
<protein>
    <submittedName>
        <fullName evidence="1">Triose-phosphate isomerase</fullName>
        <ecNumber evidence="1">5.3.1.1</ecNumber>
    </submittedName>
</protein>
<dbReference type="EC" id="5.3.1.1" evidence="1"/>
<dbReference type="Proteomes" id="UP000294588">
    <property type="component" value="Unassembled WGS sequence"/>
</dbReference>
<dbReference type="EMBL" id="SMOG01000006">
    <property type="protein sequence ID" value="TDF73405.1"/>
    <property type="molecule type" value="Genomic_DNA"/>
</dbReference>